<sequence>MRRALFILSFLFIYGSAFAEIRLGAIFTDGMVLQRQSAVPIWGWASPGTNVTIESSWNHQKYNVKANEKGKWLVKVQTPDAGGPYSLALNDGTPYTIKDILIGEVWLCSGQSNMEMLLKGFRGQPIIGSNDAILHSANNHLRLYTVPRSSQLQPQDDSKPSVWKEANPENVANFSATAYYFGRLLQEILQVPVGLIHSSYGGSTIEAWMDRELLQDFKEVSLPKDSIPVKNRTPTTLFNGMIHPIVGYTIKGCIWYQGESNYENPDLYEQLFPAMVKRWRALWNQGNFPFYYAQIAPYNYAQLPPYHTGGKYNSAFLRDAQRKSLEKIPNSEMISLMDVGEENCIHPANKKVGGERFALIALSNVYGKKGFAWASPSYESMEVQGGQAIVHFKHATLGLSAFGGELHNFEIAGEDKVFYPAQGLIKGNTVILSSPSVVKPLAVRYAFKDFARGELFSTAGLPVASFRTDNW</sequence>
<evidence type="ECO:0000256" key="1">
    <source>
        <dbReference type="ARBA" id="ARBA00022801"/>
    </source>
</evidence>
<evidence type="ECO:0000313" key="4">
    <source>
        <dbReference type="Proteomes" id="UP001589774"/>
    </source>
</evidence>
<dbReference type="InterPro" id="IPR039329">
    <property type="entry name" value="SIAE"/>
</dbReference>
<dbReference type="SUPFAM" id="SSF52266">
    <property type="entry name" value="SGNH hydrolase"/>
    <property type="match status" value="1"/>
</dbReference>
<dbReference type="InterPro" id="IPR036514">
    <property type="entry name" value="SGNH_hydro_sf"/>
</dbReference>
<dbReference type="Proteomes" id="UP001589774">
    <property type="component" value="Unassembled WGS sequence"/>
</dbReference>
<reference evidence="3 4" key="1">
    <citation type="submission" date="2024-09" db="EMBL/GenBank/DDBJ databases">
        <authorList>
            <person name="Sun Q."/>
            <person name="Mori K."/>
        </authorList>
    </citation>
    <scope>NUCLEOTIDE SEQUENCE [LARGE SCALE GENOMIC DNA]</scope>
    <source>
        <strain evidence="3 4">CCM 7765</strain>
    </source>
</reference>
<keyword evidence="4" id="KW-1185">Reference proteome</keyword>
<dbReference type="RefSeq" id="WP_130856861.1">
    <property type="nucleotide sequence ID" value="NZ_JBHLWO010000007.1"/>
</dbReference>
<dbReference type="EMBL" id="JBHLWO010000007">
    <property type="protein sequence ID" value="MFC0321488.1"/>
    <property type="molecule type" value="Genomic_DNA"/>
</dbReference>
<dbReference type="PANTHER" id="PTHR22901">
    <property type="entry name" value="SIALATE O-ACETYLESTERASE"/>
    <property type="match status" value="1"/>
</dbReference>
<dbReference type="PANTHER" id="PTHR22901:SF0">
    <property type="entry name" value="SIALATE O-ACETYLESTERASE"/>
    <property type="match status" value="1"/>
</dbReference>
<feature type="domain" description="Sialate O-acetylesterase" evidence="2">
    <location>
        <begin position="104"/>
        <end position="346"/>
    </location>
</feature>
<gene>
    <name evidence="3" type="ORF">ACFFI0_24430</name>
</gene>
<comment type="caution">
    <text evidence="3">The sequence shown here is derived from an EMBL/GenBank/DDBJ whole genome shotgun (WGS) entry which is preliminary data.</text>
</comment>
<dbReference type="Gene3D" id="3.40.50.1110">
    <property type="entry name" value="SGNH hydrolase"/>
    <property type="match status" value="1"/>
</dbReference>
<dbReference type="Pfam" id="PF03629">
    <property type="entry name" value="SASA"/>
    <property type="match status" value="1"/>
</dbReference>
<accession>A0ABV6HRH2</accession>
<protein>
    <submittedName>
        <fullName evidence="3">Sialate O-acetylesterase</fullName>
    </submittedName>
</protein>
<keyword evidence="1" id="KW-0378">Hydrolase</keyword>
<evidence type="ECO:0000313" key="3">
    <source>
        <dbReference type="EMBL" id="MFC0321488.1"/>
    </source>
</evidence>
<proteinExistence type="predicted"/>
<organism evidence="3 4">
    <name type="scientific">Olivibacter oleidegradans</name>
    <dbReference type="NCBI Taxonomy" id="760123"/>
    <lineage>
        <taxon>Bacteria</taxon>
        <taxon>Pseudomonadati</taxon>
        <taxon>Bacteroidota</taxon>
        <taxon>Sphingobacteriia</taxon>
        <taxon>Sphingobacteriales</taxon>
        <taxon>Sphingobacteriaceae</taxon>
        <taxon>Olivibacter</taxon>
    </lineage>
</organism>
<dbReference type="InterPro" id="IPR005181">
    <property type="entry name" value="SASA"/>
</dbReference>
<evidence type="ECO:0000259" key="2">
    <source>
        <dbReference type="Pfam" id="PF03629"/>
    </source>
</evidence>
<name>A0ABV6HRH2_9SPHI</name>